<feature type="compositionally biased region" description="Pro residues" evidence="1">
    <location>
        <begin position="578"/>
        <end position="606"/>
    </location>
</feature>
<evidence type="ECO:0008006" key="4">
    <source>
        <dbReference type="Google" id="ProtNLM"/>
    </source>
</evidence>
<reference evidence="2" key="1">
    <citation type="submission" date="2023-07" db="EMBL/GenBank/DDBJ databases">
        <authorList>
            <consortium name="AG Swart"/>
            <person name="Singh M."/>
            <person name="Singh A."/>
            <person name="Seah K."/>
            <person name="Emmerich C."/>
        </authorList>
    </citation>
    <scope>NUCLEOTIDE SEQUENCE</scope>
    <source>
        <strain evidence="2">DP1</strain>
    </source>
</reference>
<feature type="compositionally biased region" description="Low complexity" evidence="1">
    <location>
        <begin position="568"/>
        <end position="577"/>
    </location>
</feature>
<evidence type="ECO:0000313" key="2">
    <source>
        <dbReference type="EMBL" id="CAI2361227.1"/>
    </source>
</evidence>
<dbReference type="EMBL" id="CAMPGE010002424">
    <property type="protein sequence ID" value="CAI2361227.1"/>
    <property type="molecule type" value="Genomic_DNA"/>
</dbReference>
<proteinExistence type="predicted"/>
<feature type="region of interest" description="Disordered" evidence="1">
    <location>
        <begin position="225"/>
        <end position="250"/>
    </location>
</feature>
<protein>
    <recommendedName>
        <fullName evidence="4">Thioredoxin domain-containing protein</fullName>
    </recommendedName>
</protein>
<feature type="compositionally biased region" description="Low complexity" evidence="1">
    <location>
        <begin position="527"/>
        <end position="560"/>
    </location>
</feature>
<name>A0AAD1U2U8_EUPCR</name>
<dbReference type="AlphaFoldDB" id="A0AAD1U2U8"/>
<keyword evidence="3" id="KW-1185">Reference proteome</keyword>
<dbReference type="Proteomes" id="UP001295684">
    <property type="component" value="Unassembled WGS sequence"/>
</dbReference>
<comment type="caution">
    <text evidence="2">The sequence shown here is derived from an EMBL/GenBank/DDBJ whole genome shotgun (WGS) entry which is preliminary data.</text>
</comment>
<accession>A0AAD1U2U8</accession>
<evidence type="ECO:0000256" key="1">
    <source>
        <dbReference type="SAM" id="MobiDB-lite"/>
    </source>
</evidence>
<feature type="compositionally biased region" description="Polar residues" evidence="1">
    <location>
        <begin position="507"/>
        <end position="517"/>
    </location>
</feature>
<feature type="compositionally biased region" description="Low complexity" evidence="1">
    <location>
        <begin position="607"/>
        <end position="620"/>
    </location>
</feature>
<feature type="region of interest" description="Disordered" evidence="1">
    <location>
        <begin position="459"/>
        <end position="639"/>
    </location>
</feature>
<gene>
    <name evidence="2" type="ORF">ECRASSUSDP1_LOCUS2537</name>
</gene>
<feature type="compositionally biased region" description="Low complexity" evidence="1">
    <location>
        <begin position="462"/>
        <end position="498"/>
    </location>
</feature>
<feature type="region of interest" description="Disordered" evidence="1">
    <location>
        <begin position="146"/>
        <end position="175"/>
    </location>
</feature>
<sequence length="639" mass="70186">MLIVGLVRADVEKATTADDVSKFLEANQNNVAALFFFDSSLNEGNEGGFWSGVVTSVSHIFSGEDNLVNGEHQASEIEQKISEEADLLQIDVSNEDLRELQDQYEVTTIPYVIIYDKGVLVLSEVLNPDTHDKVLDILQIKSNETNSQSEEALVVPEENTSEVSASEVNTSEEEPPLLIPEAVPATIEITDPAVVKPEVVAVSPQKVIITTPKVIPPRVTIQNPQKPKAVTLAPGETEKPTPQLPNQDPRVTLRIPRNYTEPKAKSEDSSFIKHKCHDITHPKQVPRGSPGYIAELEDYQIPEEWWEYGYSPITGSNAEEINYSRNVKFFEAENITFEPTQYKSPFMYNHYPYTAPEIVTPEPFTREEFLTPSRLTKDEEPAPYRVAREEFIRTPAGIIREEYELQDELLYYPEVIEAQRPSLIQARIAEANAEAQFEAGRPRRIFPQGNQRYAQFSNTTNAPAAQQQKPAVQQQKPVAQQQKPAAQQTQTKPAASKQETPKRIYPQGNQNYTSYQQKPAAVTATKPSRAPNSSSPAPRVTKTAPKATATAPRSKATPKTPSLPAQPRPAARSTPTKPAKPTPRSAPAPAPRGPAPAPRGPAPAPRGPSAAPRSQAQASAKVSAPLRPGIPLKPGSPSA</sequence>
<organism evidence="2 3">
    <name type="scientific">Euplotes crassus</name>
    <dbReference type="NCBI Taxonomy" id="5936"/>
    <lineage>
        <taxon>Eukaryota</taxon>
        <taxon>Sar</taxon>
        <taxon>Alveolata</taxon>
        <taxon>Ciliophora</taxon>
        <taxon>Intramacronucleata</taxon>
        <taxon>Spirotrichea</taxon>
        <taxon>Hypotrichia</taxon>
        <taxon>Euplotida</taxon>
        <taxon>Euplotidae</taxon>
        <taxon>Moneuplotes</taxon>
    </lineage>
</organism>
<evidence type="ECO:0000313" key="3">
    <source>
        <dbReference type="Proteomes" id="UP001295684"/>
    </source>
</evidence>